<dbReference type="EMBL" id="JADNRY010000061">
    <property type="protein sequence ID" value="KAF9068398.1"/>
    <property type="molecule type" value="Genomic_DNA"/>
</dbReference>
<dbReference type="InterPro" id="IPR045851">
    <property type="entry name" value="AMP-bd_C_sf"/>
</dbReference>
<keyword evidence="2" id="KW-1133">Transmembrane helix</keyword>
<dbReference type="InterPro" id="IPR000873">
    <property type="entry name" value="AMP-dep_synth/lig_dom"/>
</dbReference>
<name>A0A9P5PS41_9AGAR</name>
<dbReference type="GO" id="GO:0006631">
    <property type="term" value="P:fatty acid metabolic process"/>
    <property type="evidence" value="ECO:0007669"/>
    <property type="project" value="TreeGrafter"/>
</dbReference>
<dbReference type="SUPFAM" id="SSF56801">
    <property type="entry name" value="Acetyl-CoA synthetase-like"/>
    <property type="match status" value="1"/>
</dbReference>
<keyword evidence="2" id="KW-0812">Transmembrane</keyword>
<dbReference type="InterPro" id="IPR042099">
    <property type="entry name" value="ANL_N_sf"/>
</dbReference>
<dbReference type="InterPro" id="IPR011004">
    <property type="entry name" value="Trimer_LpxA-like_sf"/>
</dbReference>
<dbReference type="GO" id="GO:0031956">
    <property type="term" value="F:medium-chain fatty acid-CoA ligase activity"/>
    <property type="evidence" value="ECO:0007669"/>
    <property type="project" value="TreeGrafter"/>
</dbReference>
<dbReference type="SUPFAM" id="SSF47336">
    <property type="entry name" value="ACP-like"/>
    <property type="match status" value="1"/>
</dbReference>
<dbReference type="Gene3D" id="1.10.1200.10">
    <property type="entry name" value="ACP-like"/>
    <property type="match status" value="1"/>
</dbReference>
<keyword evidence="5" id="KW-1185">Reference proteome</keyword>
<dbReference type="SUPFAM" id="SSF51161">
    <property type="entry name" value="Trimeric LpxA-like enzymes"/>
    <property type="match status" value="3"/>
</dbReference>
<evidence type="ECO:0000256" key="1">
    <source>
        <dbReference type="SAM" id="MobiDB-lite"/>
    </source>
</evidence>
<evidence type="ECO:0000259" key="3">
    <source>
        <dbReference type="PROSITE" id="PS50075"/>
    </source>
</evidence>
<feature type="compositionally biased region" description="Polar residues" evidence="1">
    <location>
        <begin position="1602"/>
        <end position="1614"/>
    </location>
</feature>
<feature type="transmembrane region" description="Helical" evidence="2">
    <location>
        <begin position="900"/>
        <end position="924"/>
    </location>
</feature>
<gene>
    <name evidence="4" type="ORF">BDP27DRAFT_1327282</name>
</gene>
<dbReference type="Proteomes" id="UP000772434">
    <property type="component" value="Unassembled WGS sequence"/>
</dbReference>
<accession>A0A9P5PS41</accession>
<dbReference type="Pfam" id="PF00550">
    <property type="entry name" value="PP-binding"/>
    <property type="match status" value="1"/>
</dbReference>
<dbReference type="Gene3D" id="3.40.50.12780">
    <property type="entry name" value="N-terminal domain of ligase-like"/>
    <property type="match status" value="1"/>
</dbReference>
<proteinExistence type="predicted"/>
<feature type="transmembrane region" description="Helical" evidence="2">
    <location>
        <begin position="1081"/>
        <end position="1111"/>
    </location>
</feature>
<dbReference type="PANTHER" id="PTHR43201:SF10">
    <property type="entry name" value="CARRIER DOMAIN-CONTAINING PROTEIN"/>
    <property type="match status" value="1"/>
</dbReference>
<reference evidence="4" key="1">
    <citation type="submission" date="2020-11" db="EMBL/GenBank/DDBJ databases">
        <authorList>
            <consortium name="DOE Joint Genome Institute"/>
            <person name="Ahrendt S."/>
            <person name="Riley R."/>
            <person name="Andreopoulos W."/>
            <person name="Labutti K."/>
            <person name="Pangilinan J."/>
            <person name="Ruiz-Duenas F.J."/>
            <person name="Barrasa J.M."/>
            <person name="Sanchez-Garcia M."/>
            <person name="Camarero S."/>
            <person name="Miyauchi S."/>
            <person name="Serrano A."/>
            <person name="Linde D."/>
            <person name="Babiker R."/>
            <person name="Drula E."/>
            <person name="Ayuso-Fernandez I."/>
            <person name="Pacheco R."/>
            <person name="Padilla G."/>
            <person name="Ferreira P."/>
            <person name="Barriuso J."/>
            <person name="Kellner H."/>
            <person name="Castanera R."/>
            <person name="Alfaro M."/>
            <person name="Ramirez L."/>
            <person name="Pisabarro A.G."/>
            <person name="Kuo A."/>
            <person name="Tritt A."/>
            <person name="Lipzen A."/>
            <person name="He G."/>
            <person name="Yan M."/>
            <person name="Ng V."/>
            <person name="Cullen D."/>
            <person name="Martin F."/>
            <person name="Rosso M.-N."/>
            <person name="Henrissat B."/>
            <person name="Hibbett D."/>
            <person name="Martinez A.T."/>
            <person name="Grigoriev I.V."/>
        </authorList>
    </citation>
    <scope>NUCLEOTIDE SEQUENCE</scope>
    <source>
        <strain evidence="4">AH 40177</strain>
    </source>
</reference>
<dbReference type="PROSITE" id="PS50075">
    <property type="entry name" value="CARRIER"/>
    <property type="match status" value="1"/>
</dbReference>
<evidence type="ECO:0000313" key="5">
    <source>
        <dbReference type="Proteomes" id="UP000772434"/>
    </source>
</evidence>
<organism evidence="4 5">
    <name type="scientific">Rhodocollybia butyracea</name>
    <dbReference type="NCBI Taxonomy" id="206335"/>
    <lineage>
        <taxon>Eukaryota</taxon>
        <taxon>Fungi</taxon>
        <taxon>Dikarya</taxon>
        <taxon>Basidiomycota</taxon>
        <taxon>Agaricomycotina</taxon>
        <taxon>Agaricomycetes</taxon>
        <taxon>Agaricomycetidae</taxon>
        <taxon>Agaricales</taxon>
        <taxon>Marasmiineae</taxon>
        <taxon>Omphalotaceae</taxon>
        <taxon>Rhodocollybia</taxon>
    </lineage>
</organism>
<sequence>MAVDLIVNSNQTELLCSFVLRYFPFVLSWTCKSLIFRNGLAKIKAPLVLSSNDSSVLRKTMSIPLEFLRTRATPPANTSLGDSLAQCFASSDVKSLLDCIPTTAQPALFSPDPSRPPLCHDVIHSFISRFILPRSTSGKSLGRNDRVMLALPTGPANALALLSLATYHTCAPVNSSCTGPELMEDAARLNVKAIVTTRDAEERLELQALRHQLGCDVIFVEERTIGPCGLFDMSVMGEEDCTPRTQSEPHGLNDQSLVLHTSGTSGKKKVVPYTLQSLLVGTWAVVHSWDLKSSDVNMNMMPLFHVGGIVRNLMAPILSGGSAIMCPGFDAIAFWTLAIQLQATWYYAAPTIHHAILTSQPEHIVPRRDLRIRMICNAAGGLLPSLAADMKVCFGNAAILPSYGMTECMPIASPPTTYQLERPGCSGLACGPYLSIRDPSDIERELMPGKTGSVCVRGLPTFAGYEVSPDINVPLDTSAFSSEGWFDSGDMGYLDDDGYLFINGRSKEIINKGGEIISPFEIEEAIVTAAKEFVKTTLAFSIEHDVLQEAIGVIIVPVPGRPVIGLAQLLDLLKDHLHPSKWPFAVVYMKDVPKNNAGKPLRIKLAQRLSLGCMTDDVPALARHFEADVPPPSASLSDPINCTSVRLDLSEIRRLLLDVDGVDDIAVRSRHDGLPEAFVSADQKANVESAPIKSRLSLLLPGYAIPEIHLLSSPLPRINPDEFDFASLDAEIIRKNAASMSTTAITVRDIIAELLSIEPAMISGDSDFFLLGGNSLLLGKLSYHIRKRTNAGVAVAAIFTNSTVTGIASLIEAHRRKSLETLKDSKFQTYPNTVNNSEVTLENYYGQKGRGQTHPFNLMIQALPMVFFYPLKTAVTWSILLFTMSYLAPLVDTGYYERMLGLLCAIAAARLAIRICAPVAAIVFKWVVIGKYKPGHHPMWSTYYLRWWIVNQSIVSAGRGIFAMHPELSILYYRLLGARIGKNVYISKHSRLGEFDLLTLEDGCRIDSSVVSGFCVEREGYFRLEPIVIGRRAVINSYTQISPGAVIPEGAVYGPHSSSLEKPSPQSFAAYNRTSFLEPHWLLKCFVAWPIIGIILFASYVPWFAILYLMMAETNLILPNSPNPLVAVVYWFSDPRRVLWHAVSRMVRATCTPLLHVFLAVIVKRIFGLNQPGQAEDASQLVLLRRYINSILLSQRSLKTAFSVMGTHYEGVSFVYRMMGAKIGRRVYWPGSGIYCPDPELLEIGDDVVFGSRSEIYTTDRLGAEKIRVGNGAMIADRVILLPGVSVGSRAVMGSGTLAKRNTSYEDGSTWMGNVNGEALCFNKGSPSNGEVNTITPFGRAFYKREANYFVWPYPILLTINLVVTACSAAYWSIGAVAAAQFLRLLYKFMPELHLFQEHWYRFGILYGFIAASFVVVINIQALLTVLWVKTGPCAWDESDYCQRWQLHLVCSRPLFVGHGIGGVLAPLTGSAYLVWYFRLLGAKIGKDCNLYPSGKLGLMTEPDLVDIGDDVSLDNCSVVAHINSRGNFALNSLKIGNGCAMRTGSRLLSGASMEDNSMLCEHTLLTSGEVAEADSVYVGWPAKRLEDSEKPNKADDEKTMFRSSTALSSPLSV</sequence>
<feature type="transmembrane region" description="Helical" evidence="2">
    <location>
        <begin position="1456"/>
        <end position="1478"/>
    </location>
</feature>
<feature type="compositionally biased region" description="Basic and acidic residues" evidence="1">
    <location>
        <begin position="1587"/>
        <end position="1601"/>
    </location>
</feature>
<dbReference type="InterPro" id="IPR009081">
    <property type="entry name" value="PP-bd_ACP"/>
</dbReference>
<dbReference type="InterPro" id="IPR036736">
    <property type="entry name" value="ACP-like_sf"/>
</dbReference>
<feature type="transmembrane region" description="Helical" evidence="2">
    <location>
        <begin position="1352"/>
        <end position="1383"/>
    </location>
</feature>
<feature type="transmembrane region" description="Helical" evidence="2">
    <location>
        <begin position="1404"/>
        <end position="1429"/>
    </location>
</feature>
<protein>
    <submittedName>
        <fullName evidence="4">Acetyl-CoA synthetase-like protein</fullName>
    </submittedName>
</protein>
<feature type="transmembrane region" description="Helical" evidence="2">
    <location>
        <begin position="866"/>
        <end position="888"/>
    </location>
</feature>
<evidence type="ECO:0000256" key="2">
    <source>
        <dbReference type="SAM" id="Phobius"/>
    </source>
</evidence>
<feature type="region of interest" description="Disordered" evidence="1">
    <location>
        <begin position="1587"/>
        <end position="1614"/>
    </location>
</feature>
<dbReference type="PANTHER" id="PTHR43201">
    <property type="entry name" value="ACYL-COA SYNTHETASE"/>
    <property type="match status" value="1"/>
</dbReference>
<feature type="domain" description="Carrier" evidence="3">
    <location>
        <begin position="738"/>
        <end position="815"/>
    </location>
</feature>
<evidence type="ECO:0000313" key="4">
    <source>
        <dbReference type="EMBL" id="KAF9068398.1"/>
    </source>
</evidence>
<dbReference type="Gene3D" id="3.30.300.30">
    <property type="match status" value="1"/>
</dbReference>
<keyword evidence="2" id="KW-0472">Membrane</keyword>
<comment type="caution">
    <text evidence="4">The sequence shown here is derived from an EMBL/GenBank/DDBJ whole genome shotgun (WGS) entry which is preliminary data.</text>
</comment>
<dbReference type="Pfam" id="PF00501">
    <property type="entry name" value="AMP-binding"/>
    <property type="match status" value="1"/>
</dbReference>
<dbReference type="OrthoDB" id="3633556at2759"/>
<dbReference type="Gene3D" id="2.160.10.10">
    <property type="entry name" value="Hexapeptide repeat proteins"/>
    <property type="match status" value="3"/>
</dbReference>